<organism evidence="2 3">
    <name type="scientific">Petrachloros mirabilis ULC683</name>
    <dbReference type="NCBI Taxonomy" id="2781853"/>
    <lineage>
        <taxon>Bacteria</taxon>
        <taxon>Bacillati</taxon>
        <taxon>Cyanobacteriota</taxon>
        <taxon>Cyanophyceae</taxon>
        <taxon>Synechococcales</taxon>
        <taxon>Petrachlorosaceae</taxon>
        <taxon>Petrachloros</taxon>
        <taxon>Petrachloros mirabilis</taxon>
    </lineage>
</organism>
<reference evidence="2" key="1">
    <citation type="submission" date="2019-12" db="EMBL/GenBank/DDBJ databases">
        <title>High-Quality draft genome sequences of three cyanobacteria isolated from the limestone walls of the Old Cathedral of Coimbra.</title>
        <authorList>
            <person name="Tiago I."/>
            <person name="Soares F."/>
            <person name="Portugal A."/>
        </authorList>
    </citation>
    <scope>NUCLEOTIDE SEQUENCE [LARGE SCALE GENOMIC DNA]</scope>
    <source>
        <strain evidence="2">C</strain>
    </source>
</reference>
<sequence length="101" mass="11351">MRQPRKNPRSDQSKSRSRSEDLHQLIEQDAPLRSGGLLVLMYGLFQAEMPAGGHQGIASWLKERIQKDGLPSLVRFGNHSRAQVLRRDQLQSVLGSMQSEG</sequence>
<accession>A0A8K2A682</accession>
<keyword evidence="3" id="KW-1185">Reference proteome</keyword>
<dbReference type="RefSeq" id="WP_161824334.1">
    <property type="nucleotide sequence ID" value="NZ_WVIC01000007.1"/>
</dbReference>
<feature type="region of interest" description="Disordered" evidence="1">
    <location>
        <begin position="1"/>
        <end position="22"/>
    </location>
</feature>
<dbReference type="AlphaFoldDB" id="A0A8K2A682"/>
<evidence type="ECO:0000313" key="3">
    <source>
        <dbReference type="Proteomes" id="UP000607397"/>
    </source>
</evidence>
<gene>
    <name evidence="2" type="ORF">GS597_04880</name>
</gene>
<proteinExistence type="predicted"/>
<dbReference type="Proteomes" id="UP000607397">
    <property type="component" value="Unassembled WGS sequence"/>
</dbReference>
<evidence type="ECO:0000313" key="2">
    <source>
        <dbReference type="EMBL" id="NCJ05854.1"/>
    </source>
</evidence>
<evidence type="ECO:0000256" key="1">
    <source>
        <dbReference type="SAM" id="MobiDB-lite"/>
    </source>
</evidence>
<feature type="compositionally biased region" description="Basic and acidic residues" evidence="1">
    <location>
        <begin position="8"/>
        <end position="22"/>
    </location>
</feature>
<name>A0A8K2A682_9CYAN</name>
<protein>
    <submittedName>
        <fullName evidence="2">Uncharacterized protein</fullName>
    </submittedName>
</protein>
<dbReference type="EMBL" id="WVIC01000007">
    <property type="protein sequence ID" value="NCJ05854.1"/>
    <property type="molecule type" value="Genomic_DNA"/>
</dbReference>
<comment type="caution">
    <text evidence="2">The sequence shown here is derived from an EMBL/GenBank/DDBJ whole genome shotgun (WGS) entry which is preliminary data.</text>
</comment>